<feature type="compositionally biased region" description="Basic and acidic residues" evidence="1">
    <location>
        <begin position="1"/>
        <end position="18"/>
    </location>
</feature>
<feature type="transmembrane region" description="Helical" evidence="2">
    <location>
        <begin position="88"/>
        <end position="107"/>
    </location>
</feature>
<feature type="compositionally biased region" description="Basic and acidic residues" evidence="1">
    <location>
        <begin position="60"/>
        <end position="83"/>
    </location>
</feature>
<dbReference type="Proteomes" id="UP001595925">
    <property type="component" value="Unassembled WGS sequence"/>
</dbReference>
<keyword evidence="2" id="KW-1133">Transmembrane helix</keyword>
<dbReference type="EMBL" id="JBHSJG010000036">
    <property type="protein sequence ID" value="MFC4988050.1"/>
    <property type="molecule type" value="Genomic_DNA"/>
</dbReference>
<reference evidence="4 5" key="1">
    <citation type="journal article" date="2019" name="Int. J. Syst. Evol. Microbiol.">
        <title>The Global Catalogue of Microorganisms (GCM) 10K type strain sequencing project: providing services to taxonomists for standard genome sequencing and annotation.</title>
        <authorList>
            <consortium name="The Broad Institute Genomics Platform"/>
            <consortium name="The Broad Institute Genome Sequencing Center for Infectious Disease"/>
            <person name="Wu L."/>
            <person name="Ma J."/>
        </authorList>
    </citation>
    <scope>NUCLEOTIDE SEQUENCE [LARGE SCALE GENOMIC DNA]</scope>
    <source>
        <strain evidence="4 5">CGMCC 1.15824</strain>
    </source>
</reference>
<accession>A0ABD5QER6</accession>
<keyword evidence="5" id="KW-1185">Reference proteome</keyword>
<gene>
    <name evidence="4" type="ORF">ACFPFO_09845</name>
</gene>
<dbReference type="Pfam" id="PF03779">
    <property type="entry name" value="SPW"/>
    <property type="match status" value="1"/>
</dbReference>
<comment type="caution">
    <text evidence="4">The sequence shown here is derived from an EMBL/GenBank/DDBJ whole genome shotgun (WGS) entry which is preliminary data.</text>
</comment>
<dbReference type="RefSeq" id="WP_224826985.1">
    <property type="nucleotide sequence ID" value="NZ_JAIVEF010000001.1"/>
</dbReference>
<evidence type="ECO:0000259" key="3">
    <source>
        <dbReference type="Pfam" id="PF03779"/>
    </source>
</evidence>
<evidence type="ECO:0000256" key="2">
    <source>
        <dbReference type="SAM" id="Phobius"/>
    </source>
</evidence>
<dbReference type="InterPro" id="IPR005530">
    <property type="entry name" value="SPW"/>
</dbReference>
<organism evidence="4 5">
    <name type="scientific">Saliphagus infecundisoli</name>
    <dbReference type="NCBI Taxonomy" id="1849069"/>
    <lineage>
        <taxon>Archaea</taxon>
        <taxon>Methanobacteriati</taxon>
        <taxon>Methanobacteriota</taxon>
        <taxon>Stenosarchaea group</taxon>
        <taxon>Halobacteria</taxon>
        <taxon>Halobacteriales</taxon>
        <taxon>Natrialbaceae</taxon>
        <taxon>Saliphagus</taxon>
    </lineage>
</organism>
<sequence length="205" mass="21284">MANDDTGERTGTDERVDEPADGEFGYDEREDDRADSDVGAERDDRSGPTPGPQPDGEPIAPDRERGRRGDRGGSRERPATDRRRTGRIASGVAALLGAWVAVSAFGYGMGAAALWNNVLVGAVIFLGAGYEYYRGLTGHPPTLGVAGLVALLGIWLIVAVAALGLAGGAAWSTAVAGLLVAVLSGYVLYESREARADLAGEAGVR</sequence>
<feature type="compositionally biased region" description="Acidic residues" evidence="1">
    <location>
        <begin position="19"/>
        <end position="30"/>
    </location>
</feature>
<feature type="compositionally biased region" description="Basic and acidic residues" evidence="1">
    <location>
        <begin position="31"/>
        <end position="46"/>
    </location>
</feature>
<keyword evidence="2" id="KW-0812">Transmembrane</keyword>
<evidence type="ECO:0000313" key="5">
    <source>
        <dbReference type="Proteomes" id="UP001595925"/>
    </source>
</evidence>
<proteinExistence type="predicted"/>
<dbReference type="AlphaFoldDB" id="A0ABD5QER6"/>
<evidence type="ECO:0000256" key="1">
    <source>
        <dbReference type="SAM" id="MobiDB-lite"/>
    </source>
</evidence>
<name>A0ABD5QER6_9EURY</name>
<feature type="domain" description="SPW repeat-containing integral membrane" evidence="3">
    <location>
        <begin position="90"/>
        <end position="184"/>
    </location>
</feature>
<evidence type="ECO:0000313" key="4">
    <source>
        <dbReference type="EMBL" id="MFC4988050.1"/>
    </source>
</evidence>
<feature type="transmembrane region" description="Helical" evidence="2">
    <location>
        <begin position="145"/>
        <end position="163"/>
    </location>
</feature>
<feature type="transmembrane region" description="Helical" evidence="2">
    <location>
        <begin position="169"/>
        <end position="189"/>
    </location>
</feature>
<feature type="region of interest" description="Disordered" evidence="1">
    <location>
        <begin position="1"/>
        <end position="84"/>
    </location>
</feature>
<keyword evidence="2" id="KW-0472">Membrane</keyword>
<feature type="transmembrane region" description="Helical" evidence="2">
    <location>
        <begin position="113"/>
        <end position="133"/>
    </location>
</feature>
<protein>
    <submittedName>
        <fullName evidence="4">SPW repeat protein</fullName>
    </submittedName>
</protein>